<protein>
    <recommendedName>
        <fullName evidence="1">Reverse transcriptase domain-containing protein</fullName>
    </recommendedName>
</protein>
<sequence>MLRASDLQGYQIPGLEEKLIVTLFADDTTVYLSANDSYEDLVKILETWCKASGAKFNKGKTECIPVGTEAFREEFRTTRRPQPDQAPIPANVRITTDKTAVRILGVFTGNAVDDYPP</sequence>
<evidence type="ECO:0000259" key="1">
    <source>
        <dbReference type="Pfam" id="PF00078"/>
    </source>
</evidence>
<evidence type="ECO:0000313" key="2">
    <source>
        <dbReference type="EMBL" id="EJD33418.1"/>
    </source>
</evidence>
<dbReference type="InParanoid" id="J0LAH0"/>
<feature type="domain" description="Reverse transcriptase" evidence="1">
    <location>
        <begin position="18"/>
        <end position="105"/>
    </location>
</feature>
<dbReference type="AlphaFoldDB" id="J0LAH0"/>
<keyword evidence="3" id="KW-1185">Reference proteome</keyword>
<accession>J0LAH0</accession>
<dbReference type="Pfam" id="PF00078">
    <property type="entry name" value="RVT_1"/>
    <property type="match status" value="1"/>
</dbReference>
<gene>
    <name evidence="2" type="ORF">AURDEDRAFT_77009</name>
</gene>
<dbReference type="InterPro" id="IPR000477">
    <property type="entry name" value="RT_dom"/>
</dbReference>
<organism evidence="2 3">
    <name type="scientific">Auricularia subglabra (strain TFB-10046 / SS5)</name>
    <name type="common">White-rot fungus</name>
    <name type="synonym">Auricularia delicata (strain TFB10046)</name>
    <dbReference type="NCBI Taxonomy" id="717982"/>
    <lineage>
        <taxon>Eukaryota</taxon>
        <taxon>Fungi</taxon>
        <taxon>Dikarya</taxon>
        <taxon>Basidiomycota</taxon>
        <taxon>Agaricomycotina</taxon>
        <taxon>Agaricomycetes</taxon>
        <taxon>Auriculariales</taxon>
        <taxon>Auriculariaceae</taxon>
        <taxon>Auricularia</taxon>
    </lineage>
</organism>
<dbReference type="EMBL" id="JH688239">
    <property type="protein sequence ID" value="EJD33418.1"/>
    <property type="molecule type" value="Genomic_DNA"/>
</dbReference>
<proteinExistence type="predicted"/>
<evidence type="ECO:0000313" key="3">
    <source>
        <dbReference type="Proteomes" id="UP000006514"/>
    </source>
</evidence>
<dbReference type="OrthoDB" id="2205812at2759"/>
<dbReference type="Proteomes" id="UP000006514">
    <property type="component" value="Unassembled WGS sequence"/>
</dbReference>
<name>J0LAH0_AURST</name>
<dbReference type="eggNOG" id="ENOG502SCY7">
    <property type="taxonomic scope" value="Eukaryota"/>
</dbReference>
<dbReference type="KEGG" id="adl:AURDEDRAFT_77009"/>
<reference evidence="3" key="1">
    <citation type="journal article" date="2012" name="Science">
        <title>The Paleozoic origin of enzymatic lignin decomposition reconstructed from 31 fungal genomes.</title>
        <authorList>
            <person name="Floudas D."/>
            <person name="Binder M."/>
            <person name="Riley R."/>
            <person name="Barry K."/>
            <person name="Blanchette R.A."/>
            <person name="Henrissat B."/>
            <person name="Martinez A.T."/>
            <person name="Otillar R."/>
            <person name="Spatafora J.W."/>
            <person name="Yadav J.S."/>
            <person name="Aerts A."/>
            <person name="Benoit I."/>
            <person name="Boyd A."/>
            <person name="Carlson A."/>
            <person name="Copeland A."/>
            <person name="Coutinho P.M."/>
            <person name="de Vries R.P."/>
            <person name="Ferreira P."/>
            <person name="Findley K."/>
            <person name="Foster B."/>
            <person name="Gaskell J."/>
            <person name="Glotzer D."/>
            <person name="Gorecki P."/>
            <person name="Heitman J."/>
            <person name="Hesse C."/>
            <person name="Hori C."/>
            <person name="Igarashi K."/>
            <person name="Jurgens J.A."/>
            <person name="Kallen N."/>
            <person name="Kersten P."/>
            <person name="Kohler A."/>
            <person name="Kuees U."/>
            <person name="Kumar T.K.A."/>
            <person name="Kuo A."/>
            <person name="LaButti K."/>
            <person name="Larrondo L.F."/>
            <person name="Lindquist E."/>
            <person name="Ling A."/>
            <person name="Lombard V."/>
            <person name="Lucas S."/>
            <person name="Lundell T."/>
            <person name="Martin R."/>
            <person name="McLaughlin D.J."/>
            <person name="Morgenstern I."/>
            <person name="Morin E."/>
            <person name="Murat C."/>
            <person name="Nagy L.G."/>
            <person name="Nolan M."/>
            <person name="Ohm R.A."/>
            <person name="Patyshakuliyeva A."/>
            <person name="Rokas A."/>
            <person name="Ruiz-Duenas F.J."/>
            <person name="Sabat G."/>
            <person name="Salamov A."/>
            <person name="Samejima M."/>
            <person name="Schmutz J."/>
            <person name="Slot J.C."/>
            <person name="St John F."/>
            <person name="Stenlid J."/>
            <person name="Sun H."/>
            <person name="Sun S."/>
            <person name="Syed K."/>
            <person name="Tsang A."/>
            <person name="Wiebenga A."/>
            <person name="Young D."/>
            <person name="Pisabarro A."/>
            <person name="Eastwood D.C."/>
            <person name="Martin F."/>
            <person name="Cullen D."/>
            <person name="Grigoriev I.V."/>
            <person name="Hibbett D.S."/>
        </authorList>
    </citation>
    <scope>NUCLEOTIDE SEQUENCE [LARGE SCALE GENOMIC DNA]</scope>
    <source>
        <strain evidence="3">TFB10046</strain>
    </source>
</reference>